<dbReference type="PANTHER" id="PTHR43806">
    <property type="entry name" value="PEPTIDASE S8"/>
    <property type="match status" value="1"/>
</dbReference>
<comment type="similarity">
    <text evidence="1 5">Belongs to the peptidase S8 family.</text>
</comment>
<dbReference type="PROSITE" id="PS51892">
    <property type="entry name" value="SUBTILASE"/>
    <property type="match status" value="1"/>
</dbReference>
<feature type="domain" description="Peptidase S8/S53" evidence="6">
    <location>
        <begin position="178"/>
        <end position="466"/>
    </location>
</feature>
<evidence type="ECO:0000313" key="7">
    <source>
        <dbReference type="EMBL" id="MDZ8119428.1"/>
    </source>
</evidence>
<dbReference type="Gene3D" id="3.40.50.200">
    <property type="entry name" value="Peptidase S8/S53 domain"/>
    <property type="match status" value="1"/>
</dbReference>
<evidence type="ECO:0000256" key="4">
    <source>
        <dbReference type="ARBA" id="ARBA00022825"/>
    </source>
</evidence>
<dbReference type="InterPro" id="IPR015500">
    <property type="entry name" value="Peptidase_S8_subtilisin-rel"/>
</dbReference>
<accession>A0ABU5MZ22</accession>
<name>A0ABU5MZ22_9BACT</name>
<reference evidence="7 8" key="1">
    <citation type="journal article" date="2024" name="Appl. Environ. Microbiol.">
        <title>Pontiella agarivorans sp. nov., a novel marine anaerobic bacterium capable of degrading macroalgal polysaccharides and fixing nitrogen.</title>
        <authorList>
            <person name="Liu N."/>
            <person name="Kivenson V."/>
            <person name="Peng X."/>
            <person name="Cui Z."/>
            <person name="Lankiewicz T.S."/>
            <person name="Gosselin K.M."/>
            <person name="English C.J."/>
            <person name="Blair E.M."/>
            <person name="O'Malley M.A."/>
            <person name="Valentine D.L."/>
        </authorList>
    </citation>
    <scope>NUCLEOTIDE SEQUENCE [LARGE SCALE GENOMIC DNA]</scope>
    <source>
        <strain evidence="7 8">NLcol2</strain>
    </source>
</reference>
<keyword evidence="2" id="KW-0645">Protease</keyword>
<comment type="caution">
    <text evidence="7">The sequence shown here is derived from an EMBL/GenBank/DDBJ whole genome shotgun (WGS) entry which is preliminary data.</text>
</comment>
<dbReference type="InterPro" id="IPR050131">
    <property type="entry name" value="Peptidase_S8_subtilisin-like"/>
</dbReference>
<keyword evidence="8" id="KW-1185">Reference proteome</keyword>
<evidence type="ECO:0000256" key="2">
    <source>
        <dbReference type="ARBA" id="ARBA00022670"/>
    </source>
</evidence>
<dbReference type="SUPFAM" id="SSF52743">
    <property type="entry name" value="Subtilisin-like"/>
    <property type="match status" value="1"/>
</dbReference>
<dbReference type="InterPro" id="IPR036852">
    <property type="entry name" value="Peptidase_S8/S53_dom_sf"/>
</dbReference>
<organism evidence="7 8">
    <name type="scientific">Pontiella agarivorans</name>
    <dbReference type="NCBI Taxonomy" id="3038953"/>
    <lineage>
        <taxon>Bacteria</taxon>
        <taxon>Pseudomonadati</taxon>
        <taxon>Kiritimatiellota</taxon>
        <taxon>Kiritimatiellia</taxon>
        <taxon>Kiritimatiellales</taxon>
        <taxon>Pontiellaceae</taxon>
        <taxon>Pontiella</taxon>
    </lineage>
</organism>
<dbReference type="PRINTS" id="PR00723">
    <property type="entry name" value="SUBTILISIN"/>
</dbReference>
<evidence type="ECO:0000259" key="6">
    <source>
        <dbReference type="Pfam" id="PF00082"/>
    </source>
</evidence>
<dbReference type="Proteomes" id="UP001290861">
    <property type="component" value="Unassembled WGS sequence"/>
</dbReference>
<evidence type="ECO:0000256" key="1">
    <source>
        <dbReference type="ARBA" id="ARBA00011073"/>
    </source>
</evidence>
<dbReference type="Pfam" id="PF00082">
    <property type="entry name" value="Peptidase_S8"/>
    <property type="match status" value="1"/>
</dbReference>
<evidence type="ECO:0000313" key="8">
    <source>
        <dbReference type="Proteomes" id="UP001290861"/>
    </source>
</evidence>
<comment type="caution">
    <text evidence="5">Lacks conserved residue(s) required for the propagation of feature annotation.</text>
</comment>
<sequence length="483" mass="51199">MISLCLLRSVAAADFSAKIDPQVRARFGKAESVRVTILCRTQLLEPPDGFGRFCADHESRGRTELRAAVITRLKAIAENGEQDAVLKAADRANAERHWIVNAVTVQLPRRTIEKIAALDEVKYVYRGFAGLPPKRSGRLSEAVVPAEREPFSVKGRNVPWNLEAIGAPRVWARKKNAGEGVVVAMLEGGVDYTHPDLRRNLWTNPGETPGNGIDDDGNGLVDDYYGYNFRTGSCEVGALTAKHHHGTVTSGIVAGDGSGGTITGVAPRARLMLLAGAGVYAYQYALEHGADVLSMSFSIPGLGDGRGLWRLMSEHAVCAGLVLVSGCGNFQQSAEIPEQIRIPEGIPCVIGAGGVDRSLKVPGFCSLGPVEWGTVKFYGDHPLPEGLIKPDVCAFPGPGYPQLGPAGEDYGSQRRGNSFSGPHIAGVAALMLSAAPELQAWRIQELMEATAKDTGPAGKDCRTGAGLIDAWAAVSAAEAAAKE</sequence>
<keyword evidence="4" id="KW-0720">Serine protease</keyword>
<protein>
    <submittedName>
        <fullName evidence="7">S8 family serine peptidase</fullName>
    </submittedName>
</protein>
<evidence type="ECO:0000256" key="3">
    <source>
        <dbReference type="ARBA" id="ARBA00022801"/>
    </source>
</evidence>
<dbReference type="InterPro" id="IPR000209">
    <property type="entry name" value="Peptidase_S8/S53_dom"/>
</dbReference>
<evidence type="ECO:0000256" key="5">
    <source>
        <dbReference type="PROSITE-ProRule" id="PRU01240"/>
    </source>
</evidence>
<keyword evidence="3" id="KW-0378">Hydrolase</keyword>
<proteinExistence type="inferred from homology"/>
<dbReference type="EMBL" id="JARVCO010000010">
    <property type="protein sequence ID" value="MDZ8119428.1"/>
    <property type="molecule type" value="Genomic_DNA"/>
</dbReference>
<gene>
    <name evidence="7" type="ORF">P9H32_12420</name>
</gene>
<dbReference type="PANTHER" id="PTHR43806:SF11">
    <property type="entry name" value="CEREVISIN-RELATED"/>
    <property type="match status" value="1"/>
</dbReference>